<sequence length="472" mass="52581">MTIIDRQAQTSAERSTHENSVRDIVGIGIGPGNLGLAVAIEEQAPELDALFVEARPEFNWHPGMLLEGSNMQISFLKDLVTVRNPQSRFSFINYLHHSDRLIDFINRQTFTPERVEFADYLRWIADHITVDTQYNTTVTSIETLPELAADGARFVVHVRRKLGSGESEGQRAQQSESIRCRNVVVARGLEAKMPAWAEDSSLDTSRIFHNIDLLPRTKKLLNSGWDIRRALVIGAGQSAAEAIRYFHDCPHIDTVTGSLNSYGFIPADDSPFANRVFDPEAVDDFFHAPDAIRNELLIRHRYTNYACVESELLDELHDRQYRESVTGRQRLDIRRTTEVLGARNCSDGSVDVDIRHRVTGDVVTENFDVVVCATGFRSRGLAGIHADSHGSEEFTVTRDYGAVLNGERVPGLFVQGATEATHGLGSTLLSNIATRSGELVEAITGQQRTHRAPADEDLRSEQHRDSSHLIAG</sequence>
<keyword evidence="6" id="KW-0285">Flavoprotein</keyword>
<evidence type="ECO:0000256" key="2">
    <source>
        <dbReference type="ARBA" id="ARBA00005102"/>
    </source>
</evidence>
<keyword evidence="7" id="KW-0274">FAD</keyword>
<dbReference type="EMBL" id="NWBP01000006">
    <property type="protein sequence ID" value="PCC83768.1"/>
    <property type="molecule type" value="Genomic_DNA"/>
</dbReference>
<dbReference type="AlphaFoldDB" id="A0A2A4ANQ0"/>
<proteinExistence type="inferred from homology"/>
<evidence type="ECO:0000256" key="10">
    <source>
        <dbReference type="ARBA" id="ARBA00023033"/>
    </source>
</evidence>
<dbReference type="PANTHER" id="PTHR42802:SF1">
    <property type="entry name" value="L-ORNITHINE N(5)-MONOOXYGENASE"/>
    <property type="match status" value="1"/>
</dbReference>
<dbReference type="EC" id="1.14.13.59" evidence="4"/>
<comment type="similarity">
    <text evidence="3">Belongs to the lysine N(6)-hydroxylase/L-ornithine N(5)-oxygenase family.</text>
</comment>
<dbReference type="Gene3D" id="3.50.50.60">
    <property type="entry name" value="FAD/NAD(P)-binding domain"/>
    <property type="match status" value="1"/>
</dbReference>
<evidence type="ECO:0000256" key="15">
    <source>
        <dbReference type="ARBA" id="ARBA00048407"/>
    </source>
</evidence>
<evidence type="ECO:0000256" key="12">
    <source>
        <dbReference type="ARBA" id="ARBA00031158"/>
    </source>
</evidence>
<evidence type="ECO:0000256" key="5">
    <source>
        <dbReference type="ARBA" id="ARBA00016406"/>
    </source>
</evidence>
<feature type="compositionally biased region" description="Basic and acidic residues" evidence="16">
    <location>
        <begin position="452"/>
        <end position="472"/>
    </location>
</feature>
<dbReference type="Proteomes" id="UP000218690">
    <property type="component" value="Unassembled WGS sequence"/>
</dbReference>
<evidence type="ECO:0000256" key="8">
    <source>
        <dbReference type="ARBA" id="ARBA00022857"/>
    </source>
</evidence>
<dbReference type="GO" id="GO:0047091">
    <property type="term" value="F:L-lysine 6-monooxygenase (NADPH) activity"/>
    <property type="evidence" value="ECO:0007669"/>
    <property type="project" value="UniProtKB-EC"/>
</dbReference>
<evidence type="ECO:0000313" key="18">
    <source>
        <dbReference type="Proteomes" id="UP000218690"/>
    </source>
</evidence>
<comment type="catalytic activity">
    <reaction evidence="15">
        <text>L-lysine + NADPH + O2 = N(6)-hydroxy-L-lysine + NADP(+) + H2O</text>
        <dbReference type="Rhea" id="RHEA:23228"/>
        <dbReference type="ChEBI" id="CHEBI:15377"/>
        <dbReference type="ChEBI" id="CHEBI:15379"/>
        <dbReference type="ChEBI" id="CHEBI:32551"/>
        <dbReference type="ChEBI" id="CHEBI:57783"/>
        <dbReference type="ChEBI" id="CHEBI:57820"/>
        <dbReference type="ChEBI" id="CHEBI:58349"/>
        <dbReference type="EC" id="1.14.13.59"/>
    </reaction>
</comment>
<evidence type="ECO:0000256" key="6">
    <source>
        <dbReference type="ARBA" id="ARBA00022630"/>
    </source>
</evidence>
<keyword evidence="9" id="KW-0560">Oxidoreductase</keyword>
<reference evidence="17 18" key="1">
    <citation type="submission" date="2017-09" db="EMBL/GenBank/DDBJ databases">
        <title>Draft Genome Sequence of Corynebacterium accolens AH4003.</title>
        <authorList>
            <person name="Chen Y."/>
            <person name="Oosthuysen W.F."/>
            <person name="Kelley S."/>
            <person name="Horswill A."/>
        </authorList>
    </citation>
    <scope>NUCLEOTIDE SEQUENCE [LARGE SCALE GENOMIC DNA]</scope>
    <source>
        <strain evidence="17 18">AH4003</strain>
    </source>
</reference>
<evidence type="ECO:0000256" key="3">
    <source>
        <dbReference type="ARBA" id="ARBA00007588"/>
    </source>
</evidence>
<evidence type="ECO:0000256" key="14">
    <source>
        <dbReference type="ARBA" id="ARBA00032738"/>
    </source>
</evidence>
<evidence type="ECO:0000256" key="9">
    <source>
        <dbReference type="ARBA" id="ARBA00023002"/>
    </source>
</evidence>
<feature type="region of interest" description="Disordered" evidence="16">
    <location>
        <begin position="444"/>
        <end position="472"/>
    </location>
</feature>
<evidence type="ECO:0000256" key="11">
    <source>
        <dbReference type="ARBA" id="ARBA00029939"/>
    </source>
</evidence>
<keyword evidence="8" id="KW-0521">NADP</keyword>
<comment type="cofactor">
    <cofactor evidence="1">
        <name>FAD</name>
        <dbReference type="ChEBI" id="CHEBI:57692"/>
    </cofactor>
</comment>
<evidence type="ECO:0000256" key="1">
    <source>
        <dbReference type="ARBA" id="ARBA00001974"/>
    </source>
</evidence>
<protein>
    <recommendedName>
        <fullName evidence="5">L-lysine N6-monooxygenase MbtG</fullName>
        <ecNumber evidence="4">1.14.13.59</ecNumber>
    </recommendedName>
    <alternativeName>
        <fullName evidence="14">Lysine 6-N-hydroxylase</fullName>
    </alternativeName>
    <alternativeName>
        <fullName evidence="13">Lysine N6-hydroxylase</fullName>
    </alternativeName>
    <alternativeName>
        <fullName evidence="11">Lysine-N-oxygenase</fullName>
    </alternativeName>
    <alternativeName>
        <fullName evidence="12">Mycobactin synthase protein G</fullName>
    </alternativeName>
</protein>
<evidence type="ECO:0000256" key="16">
    <source>
        <dbReference type="SAM" id="MobiDB-lite"/>
    </source>
</evidence>
<comment type="caution">
    <text evidence="17">The sequence shown here is derived from an EMBL/GenBank/DDBJ whole genome shotgun (WGS) entry which is preliminary data.</text>
</comment>
<dbReference type="PANTHER" id="PTHR42802">
    <property type="entry name" value="MONOOXYGENASE"/>
    <property type="match status" value="1"/>
</dbReference>
<keyword evidence="10 17" id="KW-0503">Monooxygenase</keyword>
<name>A0A2A4ANQ0_9CORY</name>
<gene>
    <name evidence="17" type="ORF">COM45_01715</name>
</gene>
<comment type="pathway">
    <text evidence="2">Siderophore biosynthesis; mycobactin biosynthesis.</text>
</comment>
<evidence type="ECO:0000256" key="7">
    <source>
        <dbReference type="ARBA" id="ARBA00022827"/>
    </source>
</evidence>
<accession>A0A2A4ANQ0</accession>
<dbReference type="SUPFAM" id="SSF51905">
    <property type="entry name" value="FAD/NAD(P)-binding domain"/>
    <property type="match status" value="2"/>
</dbReference>
<organism evidence="17 18">
    <name type="scientific">Corynebacterium accolens</name>
    <dbReference type="NCBI Taxonomy" id="38284"/>
    <lineage>
        <taxon>Bacteria</taxon>
        <taxon>Bacillati</taxon>
        <taxon>Actinomycetota</taxon>
        <taxon>Actinomycetes</taxon>
        <taxon>Mycobacteriales</taxon>
        <taxon>Corynebacteriaceae</taxon>
        <taxon>Corynebacterium</taxon>
    </lineage>
</organism>
<evidence type="ECO:0000256" key="13">
    <source>
        <dbReference type="ARBA" id="ARBA00032493"/>
    </source>
</evidence>
<dbReference type="InterPro" id="IPR036188">
    <property type="entry name" value="FAD/NAD-bd_sf"/>
</dbReference>
<dbReference type="InterPro" id="IPR025700">
    <property type="entry name" value="Lys/Orn_oxygenase"/>
</dbReference>
<evidence type="ECO:0000256" key="4">
    <source>
        <dbReference type="ARBA" id="ARBA00013076"/>
    </source>
</evidence>
<dbReference type="GO" id="GO:0006879">
    <property type="term" value="P:intracellular iron ion homeostasis"/>
    <property type="evidence" value="ECO:0007669"/>
    <property type="project" value="TreeGrafter"/>
</dbReference>
<dbReference type="Pfam" id="PF13434">
    <property type="entry name" value="Lys_Orn_oxgnase"/>
    <property type="match status" value="1"/>
</dbReference>
<evidence type="ECO:0000313" key="17">
    <source>
        <dbReference type="EMBL" id="PCC83768.1"/>
    </source>
</evidence>